<comment type="caution">
    <text evidence="2">The sequence shown here is derived from an EMBL/GenBank/DDBJ whole genome shotgun (WGS) entry which is preliminary data.</text>
</comment>
<dbReference type="Proteomes" id="UP000179807">
    <property type="component" value="Unassembled WGS sequence"/>
</dbReference>
<keyword evidence="3" id="KW-1185">Reference proteome</keyword>
<dbReference type="GO" id="GO:0005737">
    <property type="term" value="C:cytoplasm"/>
    <property type="evidence" value="ECO:0007669"/>
    <property type="project" value="TreeGrafter"/>
</dbReference>
<dbReference type="EMBL" id="MLAK01000699">
    <property type="protein sequence ID" value="OHT07378.1"/>
    <property type="molecule type" value="Genomic_DNA"/>
</dbReference>
<dbReference type="SUPFAM" id="SSF51395">
    <property type="entry name" value="FMN-linked oxidoreductases"/>
    <property type="match status" value="1"/>
</dbReference>
<evidence type="ECO:0000313" key="2">
    <source>
        <dbReference type="EMBL" id="OHT07378.1"/>
    </source>
</evidence>
<gene>
    <name evidence="2" type="primary">DUS</name>
    <name evidence="2" type="ORF">TRFO_24465</name>
</gene>
<accession>A0A1J4K8W4</accession>
<dbReference type="Pfam" id="PF01207">
    <property type="entry name" value="Dus"/>
    <property type="match status" value="1"/>
</dbReference>
<dbReference type="PANTHER" id="PTHR45936">
    <property type="entry name" value="TRNA-DIHYDROURIDINE(20) SYNTHASE [NAD(P)+]-LIKE"/>
    <property type="match status" value="1"/>
</dbReference>
<dbReference type="CDD" id="cd02801">
    <property type="entry name" value="DUS_like_FMN"/>
    <property type="match status" value="1"/>
</dbReference>
<dbReference type="GeneID" id="94838476"/>
<sequence length="315" mass="34235">MTAQEVAEKLYTDTLIAGPMVRGSSHIFRISCLEHGCDVVFSPGLVDLALIKSTRVVENDHVMLISESNGHKSVIFQTCEEEKGKIVLQLVSNDSANAIKASEILANDVVGYDLNCGCPESFACHRGSGSAIELETAVDIVKGLSRNTSKPVSVKFRVFPEIEKTIQFAKAIEAAGAKAITVHGRLKEQKHHGEVDFAKMKAVFDSVKICTIGNGGVTSRSDAERMKNETGCNAVMISGAALRNPSIFREQPLSEIEALAAMAKVGKQHHLEFKDCKWSLQQVLQSQKSLSKAMGSSFSQAQTWEEADEVILKNL</sequence>
<proteinExistence type="predicted"/>
<dbReference type="RefSeq" id="XP_068360514.1">
    <property type="nucleotide sequence ID" value="XM_068503772.1"/>
</dbReference>
<dbReference type="InterPro" id="IPR035587">
    <property type="entry name" value="DUS-like_FMN-bd"/>
</dbReference>
<dbReference type="InterPro" id="IPR052582">
    <property type="entry name" value="tRNA-DUS-like"/>
</dbReference>
<evidence type="ECO:0000259" key="1">
    <source>
        <dbReference type="Pfam" id="PF01207"/>
    </source>
</evidence>
<dbReference type="GO" id="GO:0017150">
    <property type="term" value="F:tRNA dihydrouridine synthase activity"/>
    <property type="evidence" value="ECO:0007669"/>
    <property type="project" value="TreeGrafter"/>
</dbReference>
<evidence type="ECO:0000313" key="3">
    <source>
        <dbReference type="Proteomes" id="UP000179807"/>
    </source>
</evidence>
<protein>
    <submittedName>
        <fullName evidence="2">Dihydrouridine synthase</fullName>
    </submittedName>
</protein>
<feature type="domain" description="DUS-like FMN-binding" evidence="1">
    <location>
        <begin position="17"/>
        <end position="302"/>
    </location>
</feature>
<dbReference type="VEuPathDB" id="TrichDB:TRFO_24465"/>
<organism evidence="2 3">
    <name type="scientific">Tritrichomonas foetus</name>
    <dbReference type="NCBI Taxonomy" id="1144522"/>
    <lineage>
        <taxon>Eukaryota</taxon>
        <taxon>Metamonada</taxon>
        <taxon>Parabasalia</taxon>
        <taxon>Tritrichomonadida</taxon>
        <taxon>Tritrichomonadidae</taxon>
        <taxon>Tritrichomonas</taxon>
    </lineage>
</organism>
<dbReference type="Gene3D" id="3.20.20.70">
    <property type="entry name" value="Aldolase class I"/>
    <property type="match status" value="1"/>
</dbReference>
<dbReference type="PANTHER" id="PTHR45936:SF1">
    <property type="entry name" value="TRNA-DIHYDROURIDINE(20) SYNTHASE [NAD(P)+]-LIKE"/>
    <property type="match status" value="1"/>
</dbReference>
<dbReference type="InterPro" id="IPR013785">
    <property type="entry name" value="Aldolase_TIM"/>
</dbReference>
<dbReference type="AlphaFoldDB" id="A0A1J4K8W4"/>
<name>A0A1J4K8W4_9EUKA</name>
<dbReference type="OrthoDB" id="10262250at2759"/>
<reference evidence="2" key="1">
    <citation type="submission" date="2016-10" db="EMBL/GenBank/DDBJ databases">
        <authorList>
            <person name="Benchimol M."/>
            <person name="Almeida L.G."/>
            <person name="Vasconcelos A.T."/>
            <person name="Perreira-Neves A."/>
            <person name="Rosa I.A."/>
            <person name="Tasca T."/>
            <person name="Bogo M.R."/>
            <person name="de Souza W."/>
        </authorList>
    </citation>
    <scope>NUCLEOTIDE SEQUENCE [LARGE SCALE GENOMIC DNA]</scope>
    <source>
        <strain evidence="2">K</strain>
    </source>
</reference>